<accession>A0ABP0GQP1</accession>
<dbReference type="EMBL" id="CAWYQH010000141">
    <property type="protein sequence ID" value="CAK8694061.1"/>
    <property type="molecule type" value="Genomic_DNA"/>
</dbReference>
<organism evidence="1 2">
    <name type="scientific">Clavelina lepadiformis</name>
    <name type="common">Light-bulb sea squirt</name>
    <name type="synonym">Ascidia lepadiformis</name>
    <dbReference type="NCBI Taxonomy" id="159417"/>
    <lineage>
        <taxon>Eukaryota</taxon>
        <taxon>Metazoa</taxon>
        <taxon>Chordata</taxon>
        <taxon>Tunicata</taxon>
        <taxon>Ascidiacea</taxon>
        <taxon>Aplousobranchia</taxon>
        <taxon>Clavelinidae</taxon>
        <taxon>Clavelina</taxon>
    </lineage>
</organism>
<name>A0ABP0GQP1_CLALP</name>
<proteinExistence type="predicted"/>
<evidence type="ECO:0000313" key="1">
    <source>
        <dbReference type="EMBL" id="CAK8694061.1"/>
    </source>
</evidence>
<protein>
    <submittedName>
        <fullName evidence="1">Uncharacterized protein</fullName>
    </submittedName>
</protein>
<reference evidence="1 2" key="1">
    <citation type="submission" date="2024-02" db="EMBL/GenBank/DDBJ databases">
        <authorList>
            <person name="Daric V."/>
            <person name="Darras S."/>
        </authorList>
    </citation>
    <scope>NUCLEOTIDE SEQUENCE [LARGE SCALE GENOMIC DNA]</scope>
</reference>
<evidence type="ECO:0000313" key="2">
    <source>
        <dbReference type="Proteomes" id="UP001642483"/>
    </source>
</evidence>
<dbReference type="Proteomes" id="UP001642483">
    <property type="component" value="Unassembled WGS sequence"/>
</dbReference>
<gene>
    <name evidence="1" type="ORF">CVLEPA_LOCUS27336</name>
</gene>
<keyword evidence="2" id="KW-1185">Reference proteome</keyword>
<sequence length="167" mass="18588">MNNTAGNASAGDKDAQLDCYGIVFPDNCTSYYGPHSPDCLKEIWEEKGCVKEGHKFADNLTSGENATLTSMNLRLLVCKPALTEKFKQNLLNKTAREIQRVLEAFKGNASQAYEGVYKEVCFGMEFITFPNVTKAPELLFSINATNYNDADRWCRDNDAVLATVDHT</sequence>
<comment type="caution">
    <text evidence="1">The sequence shown here is derived from an EMBL/GenBank/DDBJ whole genome shotgun (WGS) entry which is preliminary data.</text>
</comment>